<sequence length="725" mass="80468">MALFQNNFWGEKNAGFDVLYHNMKHGQLATKELAEFVRERAAIEETYSKSMSKLAKMASNGSPQGTFAPMWDVFRVSSDKLALCHLELMKKFNDLIRDINKYADEQVKIHRKTKEEMVGTVEAVQVLQVQSGQLQKSKEGYHAKCLELDRLRKEGGPQKELEKAELKSKKAAESFALCIEKYNRVGGEFEQKMSESAQKFQEIEEAHLRQMKQLIKGYSHSIEDTHVQVGQVHEEFKQNVENIGIDNLIQKFAEQKGTGKDRPGTVTAVGFEEYMTALVPEGGKKSRAKAFRIPGLGKRDKEPDSAFFLDPPPRCSKEKETNFYSSDSDFDDEEPKKFHIQIRPVASSNRSSSVATEKELKATVGALTLPPNRGPKQPGCAFQSRSLCSSPLPEPSPSLTSSSSSSPSEWGGQNRAQSPAGVGQLKPRSESERCEQCFSTVHLSRGPSPISLSTQEAWPVAAAITEYINAYFKGGQHNRCLVKITGDLTMSFPAGITRIFTANPNVPVLSFRLVNISKIDHFLPNQKLLYSDPSQSDPDARDFWFNMQALQLHLQREAEVNPQASYYNVGLFKYQVSSQDPGRAPLLLSAECQRSGTVTRVSLDYHCCPATAPSTQLTAVQVLLPLDHTATDLQCQPPASWNADERRLLWKLPNLSPTNHSKGQGSDLSFCLEVPRGPPPSLAVQFVGSGASLSGMDVELVGSRYRMSLVKKRFATGKYMAGCSL</sequence>
<keyword evidence="12" id="KW-1185">Reference proteome</keyword>
<dbReference type="Pfam" id="PF10291">
    <property type="entry name" value="muHD"/>
    <property type="match status" value="1"/>
</dbReference>
<evidence type="ECO:0000313" key="11">
    <source>
        <dbReference type="Ensembl" id="ENSACLP00000057864.1"/>
    </source>
</evidence>
<dbReference type="GO" id="GO:0060028">
    <property type="term" value="P:convergent extension involved in axis elongation"/>
    <property type="evidence" value="ECO:0007669"/>
    <property type="project" value="UniProtKB-ARBA"/>
</dbReference>
<name>A0AAX7TLQ3_ASTCA</name>
<evidence type="ECO:0000256" key="5">
    <source>
        <dbReference type="ARBA" id="ARBA00023136"/>
    </source>
</evidence>
<dbReference type="InterPro" id="IPR054713">
    <property type="entry name" value="GMIP/FCHO2-like_FCH"/>
</dbReference>
<evidence type="ECO:0000256" key="7">
    <source>
        <dbReference type="PROSITE-ProRule" id="PRU01077"/>
    </source>
</evidence>
<dbReference type="PANTHER" id="PTHR23065">
    <property type="entry name" value="PROLINE-SERINE-THREONINE PHOSPHATASE INTERACTING PROTEIN 1"/>
    <property type="match status" value="1"/>
</dbReference>
<evidence type="ECO:0000256" key="3">
    <source>
        <dbReference type="ARBA" id="ARBA00022583"/>
    </source>
</evidence>
<dbReference type="FunFam" id="1.20.1270.60:FF:000016">
    <property type="entry name" value="FCH domain only protein 2"/>
    <property type="match status" value="1"/>
</dbReference>
<dbReference type="InterPro" id="IPR031160">
    <property type="entry name" value="F_BAR_dom"/>
</dbReference>
<dbReference type="AlphaFoldDB" id="A0AAX7TLQ3"/>
<dbReference type="PROSITE" id="PS51741">
    <property type="entry name" value="F_BAR"/>
    <property type="match status" value="1"/>
</dbReference>
<evidence type="ECO:0000256" key="4">
    <source>
        <dbReference type="ARBA" id="ARBA00023054"/>
    </source>
</evidence>
<keyword evidence="3" id="KW-0254">Endocytosis</keyword>
<dbReference type="GO" id="GO:0072583">
    <property type="term" value="P:clathrin-dependent endocytosis"/>
    <property type="evidence" value="ECO:0007669"/>
    <property type="project" value="TreeGrafter"/>
</dbReference>
<evidence type="ECO:0000256" key="8">
    <source>
        <dbReference type="SAM" id="MobiDB-lite"/>
    </source>
</evidence>
<proteinExistence type="inferred from homology"/>
<reference evidence="11" key="4">
    <citation type="submission" date="2025-09" db="UniProtKB">
        <authorList>
            <consortium name="Ensembl"/>
        </authorList>
    </citation>
    <scope>IDENTIFICATION</scope>
</reference>
<dbReference type="SMART" id="SM00055">
    <property type="entry name" value="FCH"/>
    <property type="match status" value="1"/>
</dbReference>
<accession>A0AAX7TLQ3</accession>
<dbReference type="InterPro" id="IPR018808">
    <property type="entry name" value="Muniscin_C"/>
</dbReference>
<dbReference type="Pfam" id="PF22699">
    <property type="entry name" value="GMIP-like_FCH"/>
    <property type="match status" value="1"/>
</dbReference>
<dbReference type="InterPro" id="IPR001060">
    <property type="entry name" value="FCH_dom"/>
</dbReference>
<dbReference type="Ensembl" id="ENSACLT00000084158.1">
    <property type="protein sequence ID" value="ENSACLP00000057864.1"/>
    <property type="gene ID" value="ENSACLG00000010711.2"/>
</dbReference>
<dbReference type="SUPFAM" id="SSF103657">
    <property type="entry name" value="BAR/IMD domain-like"/>
    <property type="match status" value="1"/>
</dbReference>
<evidence type="ECO:0008006" key="13">
    <source>
        <dbReference type="Google" id="ProtNLM"/>
    </source>
</evidence>
<dbReference type="GO" id="GO:0005905">
    <property type="term" value="C:clathrin-coated pit"/>
    <property type="evidence" value="ECO:0007669"/>
    <property type="project" value="UniProtKB-SubCell"/>
</dbReference>
<reference evidence="11" key="3">
    <citation type="submission" date="2025-08" db="UniProtKB">
        <authorList>
            <consortium name="Ensembl"/>
        </authorList>
    </citation>
    <scope>IDENTIFICATION</scope>
</reference>
<feature type="region of interest" description="Disordered" evidence="8">
    <location>
        <begin position="365"/>
        <end position="429"/>
    </location>
</feature>
<dbReference type="GO" id="GO:0005886">
    <property type="term" value="C:plasma membrane"/>
    <property type="evidence" value="ECO:0007669"/>
    <property type="project" value="TreeGrafter"/>
</dbReference>
<feature type="domain" description="MHD" evidence="9">
    <location>
        <begin position="457"/>
        <end position="722"/>
    </location>
</feature>
<dbReference type="PROSITE" id="PS51072">
    <property type="entry name" value="MHD"/>
    <property type="match status" value="1"/>
</dbReference>
<evidence type="ECO:0000313" key="12">
    <source>
        <dbReference type="Proteomes" id="UP000265100"/>
    </source>
</evidence>
<organism evidence="11 12">
    <name type="scientific">Astatotilapia calliptera</name>
    <name type="common">Eastern happy</name>
    <name type="synonym">Chromis callipterus</name>
    <dbReference type="NCBI Taxonomy" id="8154"/>
    <lineage>
        <taxon>Eukaryota</taxon>
        <taxon>Metazoa</taxon>
        <taxon>Chordata</taxon>
        <taxon>Craniata</taxon>
        <taxon>Vertebrata</taxon>
        <taxon>Euteleostomi</taxon>
        <taxon>Actinopterygii</taxon>
        <taxon>Neopterygii</taxon>
        <taxon>Teleostei</taxon>
        <taxon>Neoteleostei</taxon>
        <taxon>Acanthomorphata</taxon>
        <taxon>Ovalentaria</taxon>
        <taxon>Cichlomorphae</taxon>
        <taxon>Cichliformes</taxon>
        <taxon>Cichlidae</taxon>
        <taxon>African cichlids</taxon>
        <taxon>Pseudocrenilabrinae</taxon>
        <taxon>Haplochromini</taxon>
        <taxon>Astatotilapia</taxon>
    </lineage>
</organism>
<dbReference type="Proteomes" id="UP000265100">
    <property type="component" value="Chromosome 17"/>
</dbReference>
<dbReference type="InterPro" id="IPR027267">
    <property type="entry name" value="AH/BAR_dom_sf"/>
</dbReference>
<evidence type="ECO:0000259" key="9">
    <source>
        <dbReference type="PROSITE" id="PS51072"/>
    </source>
</evidence>
<feature type="compositionally biased region" description="Low complexity" evidence="8">
    <location>
        <begin position="384"/>
        <end position="408"/>
    </location>
</feature>
<keyword evidence="6" id="KW-0168">Coated pit</keyword>
<evidence type="ECO:0000256" key="1">
    <source>
        <dbReference type="ARBA" id="ARBA00004283"/>
    </source>
</evidence>
<dbReference type="InterPro" id="IPR028565">
    <property type="entry name" value="MHD"/>
</dbReference>
<evidence type="ECO:0000256" key="6">
    <source>
        <dbReference type="ARBA" id="ARBA00023176"/>
    </source>
</evidence>
<dbReference type="GO" id="GO:0048268">
    <property type="term" value="P:clathrin coat assembly"/>
    <property type="evidence" value="ECO:0007669"/>
    <property type="project" value="TreeGrafter"/>
</dbReference>
<comment type="subcellular location">
    <subcellularLocation>
        <location evidence="1">Membrane</location>
        <location evidence="1">Clathrin-coated pit</location>
        <topology evidence="1">Peripheral membrane protein</topology>
        <orientation evidence="1">Cytoplasmic side</orientation>
    </subcellularLocation>
</comment>
<dbReference type="GO" id="GO:0030136">
    <property type="term" value="C:clathrin-coated vesicle"/>
    <property type="evidence" value="ECO:0007669"/>
    <property type="project" value="TreeGrafter"/>
</dbReference>
<gene>
    <name evidence="11" type="primary">FCHO1</name>
</gene>
<keyword evidence="4 7" id="KW-0175">Coiled coil</keyword>
<dbReference type="GeneTree" id="ENSGT00940000160489"/>
<dbReference type="Gene3D" id="1.20.1270.60">
    <property type="entry name" value="Arfaptin homology (AH) domain/BAR domain"/>
    <property type="match status" value="1"/>
</dbReference>
<reference evidence="12" key="2">
    <citation type="submission" date="2023-03" db="EMBL/GenBank/DDBJ databases">
        <authorList>
            <consortium name="Wellcome Sanger Institute Data Sharing"/>
        </authorList>
    </citation>
    <scope>NUCLEOTIDE SEQUENCE [LARGE SCALE GENOMIC DNA]</scope>
</reference>
<dbReference type="PANTHER" id="PTHR23065:SF6">
    <property type="entry name" value="F-BAR DOMAIN ONLY PROTEIN 1"/>
    <property type="match status" value="1"/>
</dbReference>
<feature type="region of interest" description="Disordered" evidence="8">
    <location>
        <begin position="294"/>
        <end position="313"/>
    </location>
</feature>
<comment type="similarity">
    <text evidence="2">Belongs to the FCHO family.</text>
</comment>
<evidence type="ECO:0000259" key="10">
    <source>
        <dbReference type="PROSITE" id="PS51741"/>
    </source>
</evidence>
<feature type="domain" description="F-BAR" evidence="10">
    <location>
        <begin position="1"/>
        <end position="248"/>
    </location>
</feature>
<evidence type="ECO:0000256" key="2">
    <source>
        <dbReference type="ARBA" id="ARBA00011064"/>
    </source>
</evidence>
<keyword evidence="5" id="KW-0472">Membrane</keyword>
<reference evidence="11 12" key="1">
    <citation type="submission" date="2018-05" db="EMBL/GenBank/DDBJ databases">
        <authorList>
            <person name="Datahose"/>
        </authorList>
    </citation>
    <scope>NUCLEOTIDE SEQUENCE</scope>
</reference>
<protein>
    <recommendedName>
        <fullName evidence="13">F-BAR domain only protein 1</fullName>
    </recommendedName>
</protein>